<keyword evidence="1" id="KW-0812">Transmembrane</keyword>
<reference evidence="2" key="1">
    <citation type="journal article" date="2020" name="mSystems">
        <title>Genome- and Community-Level Interaction Insights into Carbon Utilization and Element Cycling Functions of Hydrothermarchaeota in Hydrothermal Sediment.</title>
        <authorList>
            <person name="Zhou Z."/>
            <person name="Liu Y."/>
            <person name="Xu W."/>
            <person name="Pan J."/>
            <person name="Luo Z.H."/>
            <person name="Li M."/>
        </authorList>
    </citation>
    <scope>NUCLEOTIDE SEQUENCE [LARGE SCALE GENOMIC DNA]</scope>
    <source>
        <strain evidence="2">SpSt-143</strain>
    </source>
</reference>
<evidence type="ECO:0000256" key="1">
    <source>
        <dbReference type="SAM" id="Phobius"/>
    </source>
</evidence>
<evidence type="ECO:0008006" key="3">
    <source>
        <dbReference type="Google" id="ProtNLM"/>
    </source>
</evidence>
<feature type="transmembrane region" description="Helical" evidence="1">
    <location>
        <begin position="126"/>
        <end position="146"/>
    </location>
</feature>
<evidence type="ECO:0000313" key="2">
    <source>
        <dbReference type="EMBL" id="HER96334.1"/>
    </source>
</evidence>
<comment type="caution">
    <text evidence="2">The sequence shown here is derived from an EMBL/GenBank/DDBJ whole genome shotgun (WGS) entry which is preliminary data.</text>
</comment>
<feature type="transmembrane region" description="Helical" evidence="1">
    <location>
        <begin position="58"/>
        <end position="81"/>
    </location>
</feature>
<feature type="transmembrane region" description="Helical" evidence="1">
    <location>
        <begin position="87"/>
        <end position="105"/>
    </location>
</feature>
<protein>
    <recommendedName>
        <fullName evidence="3">DUF2269 family protein</fullName>
    </recommendedName>
</protein>
<dbReference type="AlphaFoldDB" id="A0A7V2B135"/>
<keyword evidence="1" id="KW-1133">Transmembrane helix</keyword>
<gene>
    <name evidence="2" type="ORF">ENO59_07435</name>
</gene>
<proteinExistence type="predicted"/>
<feature type="transmembrane region" description="Helical" evidence="1">
    <location>
        <begin position="6"/>
        <end position="28"/>
    </location>
</feature>
<accession>A0A7V2B135</accession>
<sequence length="154" mass="16666">MLLLKLIFVLLHILTAAAWFGLGLRLAAQARRITALAPEAAKALAEDVQATVHQMNGFVVATLVFALGALFSGGGFAVYGAPYHTSLLLLLVLIGLQWGVIRPAWGKLYQAVSEAPAQLETYRKRIAMATGIGHLLWVVILVLMYWSQLVAAWG</sequence>
<name>A0A7V2B135_RHOMR</name>
<keyword evidence="1" id="KW-0472">Membrane</keyword>
<organism evidence="2">
    <name type="scientific">Rhodothermus marinus</name>
    <name type="common">Rhodothermus obamensis</name>
    <dbReference type="NCBI Taxonomy" id="29549"/>
    <lineage>
        <taxon>Bacteria</taxon>
        <taxon>Pseudomonadati</taxon>
        <taxon>Rhodothermota</taxon>
        <taxon>Rhodothermia</taxon>
        <taxon>Rhodothermales</taxon>
        <taxon>Rhodothermaceae</taxon>
        <taxon>Rhodothermus</taxon>
    </lineage>
</organism>
<dbReference type="EMBL" id="DSGB01000005">
    <property type="protein sequence ID" value="HER96334.1"/>
    <property type="molecule type" value="Genomic_DNA"/>
</dbReference>